<dbReference type="Gene3D" id="3.30.420.10">
    <property type="entry name" value="Ribonuclease H-like superfamily/Ribonuclease H"/>
    <property type="match status" value="1"/>
</dbReference>
<dbReference type="Pfam" id="PF01612">
    <property type="entry name" value="DNA_pol_A_exo1"/>
    <property type="match status" value="1"/>
</dbReference>
<protein>
    <recommendedName>
        <fullName evidence="3">3'-5' exonuclease domain-containing protein</fullName>
    </recommendedName>
</protein>
<evidence type="ECO:0000313" key="4">
    <source>
        <dbReference type="EMBL" id="PUZ55507.1"/>
    </source>
</evidence>
<dbReference type="InterPro" id="IPR051132">
    <property type="entry name" value="3-5_Exonuclease_domain"/>
</dbReference>
<reference evidence="4 5" key="1">
    <citation type="submission" date="2018-04" db="EMBL/GenBank/DDBJ databases">
        <title>WGS assembly of Panicum hallii var. hallii HAL2.</title>
        <authorList>
            <person name="Lovell J."/>
            <person name="Jenkins J."/>
            <person name="Lowry D."/>
            <person name="Mamidi S."/>
            <person name="Sreedasyam A."/>
            <person name="Weng X."/>
            <person name="Barry K."/>
            <person name="Bonette J."/>
            <person name="Campitelli B."/>
            <person name="Daum C."/>
            <person name="Gordon S."/>
            <person name="Gould B."/>
            <person name="Lipzen A."/>
            <person name="MacQueen A."/>
            <person name="Palacio-Mejia J."/>
            <person name="Plott C."/>
            <person name="Shakirov E."/>
            <person name="Shu S."/>
            <person name="Yoshinaga Y."/>
            <person name="Zane M."/>
            <person name="Rokhsar D."/>
            <person name="Grimwood J."/>
            <person name="Schmutz J."/>
            <person name="Juenger T."/>
        </authorList>
    </citation>
    <scope>NUCLEOTIDE SEQUENCE [LARGE SCALE GENOMIC DNA]</scope>
    <source>
        <strain evidence="5">cv. HAL2</strain>
    </source>
</reference>
<evidence type="ECO:0000313" key="5">
    <source>
        <dbReference type="Proteomes" id="UP000244336"/>
    </source>
</evidence>
<organism evidence="4 5">
    <name type="scientific">Panicum hallii var. hallii</name>
    <dbReference type="NCBI Taxonomy" id="1504633"/>
    <lineage>
        <taxon>Eukaryota</taxon>
        <taxon>Viridiplantae</taxon>
        <taxon>Streptophyta</taxon>
        <taxon>Embryophyta</taxon>
        <taxon>Tracheophyta</taxon>
        <taxon>Spermatophyta</taxon>
        <taxon>Magnoliopsida</taxon>
        <taxon>Liliopsida</taxon>
        <taxon>Poales</taxon>
        <taxon>Poaceae</taxon>
        <taxon>PACMAD clade</taxon>
        <taxon>Panicoideae</taxon>
        <taxon>Panicodae</taxon>
        <taxon>Paniceae</taxon>
        <taxon>Panicinae</taxon>
        <taxon>Panicum</taxon>
        <taxon>Panicum sect. Panicum</taxon>
    </lineage>
</organism>
<dbReference type="GO" id="GO:0005737">
    <property type="term" value="C:cytoplasm"/>
    <property type="evidence" value="ECO:0007669"/>
    <property type="project" value="TreeGrafter"/>
</dbReference>
<accession>A0A2T7DIW2</accession>
<dbReference type="InterPro" id="IPR036397">
    <property type="entry name" value="RNaseH_sf"/>
</dbReference>
<dbReference type="GO" id="GO:0006139">
    <property type="term" value="P:nucleobase-containing compound metabolic process"/>
    <property type="evidence" value="ECO:0007669"/>
    <property type="project" value="InterPro"/>
</dbReference>
<evidence type="ECO:0000256" key="1">
    <source>
        <dbReference type="ARBA" id="ARBA00022722"/>
    </source>
</evidence>
<proteinExistence type="predicted"/>
<dbReference type="AlphaFoldDB" id="A0A2T7DIW2"/>
<evidence type="ECO:0000256" key="2">
    <source>
        <dbReference type="ARBA" id="ARBA00022801"/>
    </source>
</evidence>
<dbReference type="GO" id="GO:0008408">
    <property type="term" value="F:3'-5' exonuclease activity"/>
    <property type="evidence" value="ECO:0007669"/>
    <property type="project" value="InterPro"/>
</dbReference>
<dbReference type="Gramene" id="PUZ55507">
    <property type="protein sequence ID" value="PUZ55507"/>
    <property type="gene ID" value="GQ55_5G217800"/>
</dbReference>
<dbReference type="PANTHER" id="PTHR13620">
    <property type="entry name" value="3-5 EXONUCLEASE"/>
    <property type="match status" value="1"/>
</dbReference>
<dbReference type="GO" id="GO:0003676">
    <property type="term" value="F:nucleic acid binding"/>
    <property type="evidence" value="ECO:0007669"/>
    <property type="project" value="InterPro"/>
</dbReference>
<sequence>MKFYIVVGIRSSRFHLHLEDFPSKLTNPWSSVDPGTPRSFNPSTIKKEERCAAARTSRTTASDPMAETGVFNVTFEDYVITTTVTSSGRAVERWIAEVLSVHRPGGVRNNLIPVGLDVEWRPSYGGPHNKAATLQLCVDRRCLIFQLLHADHFPAALAGFLGDRGILFYGVGVRQDAERLRADHCLAVANAVDLRGGVADWLNRPDLRQASLVAIVGAVMGVELVKPHRVTMSRWDARRLSDEQISYACIDAFVSSEVARRMLSYAQRVMFVS</sequence>
<dbReference type="GO" id="GO:0005634">
    <property type="term" value="C:nucleus"/>
    <property type="evidence" value="ECO:0007669"/>
    <property type="project" value="TreeGrafter"/>
</dbReference>
<keyword evidence="1" id="KW-0540">Nuclease</keyword>
<dbReference type="PANTHER" id="PTHR13620:SF83">
    <property type="entry name" value="OS01G0660800 PROTEIN"/>
    <property type="match status" value="1"/>
</dbReference>
<keyword evidence="5" id="KW-1185">Reference proteome</keyword>
<dbReference type="InterPro" id="IPR002562">
    <property type="entry name" value="3'-5'_exonuclease_dom"/>
</dbReference>
<feature type="domain" description="3'-5' exonuclease" evidence="3">
    <location>
        <begin position="81"/>
        <end position="267"/>
    </location>
</feature>
<dbReference type="Proteomes" id="UP000244336">
    <property type="component" value="Chromosome 5"/>
</dbReference>
<dbReference type="EMBL" id="CM009753">
    <property type="protein sequence ID" value="PUZ55507.1"/>
    <property type="molecule type" value="Genomic_DNA"/>
</dbReference>
<name>A0A2T7DIW2_9POAL</name>
<dbReference type="CDD" id="cd06141">
    <property type="entry name" value="WRN_exo"/>
    <property type="match status" value="1"/>
</dbReference>
<gene>
    <name evidence="4" type="ORF">GQ55_5G217800</name>
</gene>
<dbReference type="FunFam" id="3.30.420.10:FF:000054">
    <property type="entry name" value="Werner Syndrome-like exonuclease"/>
    <property type="match status" value="1"/>
</dbReference>
<dbReference type="STRING" id="1504633.A0A2T7DIW2"/>
<dbReference type="SMART" id="SM00474">
    <property type="entry name" value="35EXOc"/>
    <property type="match status" value="1"/>
</dbReference>
<dbReference type="SUPFAM" id="SSF53098">
    <property type="entry name" value="Ribonuclease H-like"/>
    <property type="match status" value="1"/>
</dbReference>
<dbReference type="OrthoDB" id="1920326at2759"/>
<keyword evidence="2" id="KW-0378">Hydrolase</keyword>
<evidence type="ECO:0000259" key="3">
    <source>
        <dbReference type="SMART" id="SM00474"/>
    </source>
</evidence>
<dbReference type="InterPro" id="IPR012337">
    <property type="entry name" value="RNaseH-like_sf"/>
</dbReference>